<feature type="region of interest" description="Disordered" evidence="1">
    <location>
        <begin position="409"/>
        <end position="431"/>
    </location>
</feature>
<reference evidence="3 4" key="1">
    <citation type="submission" date="2024-10" db="EMBL/GenBank/DDBJ databases">
        <title>Updated reference genomes for cyclostephanoid diatoms.</title>
        <authorList>
            <person name="Roberts W.R."/>
            <person name="Alverson A.J."/>
        </authorList>
    </citation>
    <scope>NUCLEOTIDE SEQUENCE [LARGE SCALE GENOMIC DNA]</scope>
    <source>
        <strain evidence="3 4">AJA228-03</strain>
    </source>
</reference>
<dbReference type="Gene3D" id="2.60.210.10">
    <property type="entry name" value="Apoptosis, Tumor Necrosis Factor Receptor Associated Protein 2, Chain A"/>
    <property type="match status" value="1"/>
</dbReference>
<dbReference type="CDD" id="cd18186">
    <property type="entry name" value="BTB_POZ_ZBTB_KLHL-like"/>
    <property type="match status" value="1"/>
</dbReference>
<dbReference type="Pfam" id="PF00651">
    <property type="entry name" value="BTB"/>
    <property type="match status" value="1"/>
</dbReference>
<dbReference type="SUPFAM" id="SSF54695">
    <property type="entry name" value="POZ domain"/>
    <property type="match status" value="1"/>
</dbReference>
<evidence type="ECO:0000313" key="3">
    <source>
        <dbReference type="EMBL" id="KAL3827027.1"/>
    </source>
</evidence>
<evidence type="ECO:0000313" key="4">
    <source>
        <dbReference type="Proteomes" id="UP001530377"/>
    </source>
</evidence>
<dbReference type="InterPro" id="IPR011333">
    <property type="entry name" value="SKP1/BTB/POZ_sf"/>
</dbReference>
<dbReference type="GO" id="GO:0030163">
    <property type="term" value="P:protein catabolic process"/>
    <property type="evidence" value="ECO:0007669"/>
    <property type="project" value="UniProtKB-ARBA"/>
</dbReference>
<dbReference type="Gene3D" id="3.30.710.10">
    <property type="entry name" value="Potassium Channel Kv1.1, Chain A"/>
    <property type="match status" value="1"/>
</dbReference>
<evidence type="ECO:0000259" key="2">
    <source>
        <dbReference type="PROSITE" id="PS50097"/>
    </source>
</evidence>
<organism evidence="3 4">
    <name type="scientific">Cyclostephanos tholiformis</name>
    <dbReference type="NCBI Taxonomy" id="382380"/>
    <lineage>
        <taxon>Eukaryota</taxon>
        <taxon>Sar</taxon>
        <taxon>Stramenopiles</taxon>
        <taxon>Ochrophyta</taxon>
        <taxon>Bacillariophyta</taxon>
        <taxon>Coscinodiscophyceae</taxon>
        <taxon>Thalassiosirophycidae</taxon>
        <taxon>Stephanodiscales</taxon>
        <taxon>Stephanodiscaceae</taxon>
        <taxon>Cyclostephanos</taxon>
    </lineage>
</organism>
<dbReference type="EMBL" id="JALLPB020000009">
    <property type="protein sequence ID" value="KAL3827027.1"/>
    <property type="molecule type" value="Genomic_DNA"/>
</dbReference>
<dbReference type="AlphaFoldDB" id="A0ABD3SR01"/>
<dbReference type="CDD" id="cd00121">
    <property type="entry name" value="MATH"/>
    <property type="match status" value="1"/>
</dbReference>
<dbReference type="Proteomes" id="UP001530377">
    <property type="component" value="Unassembled WGS sequence"/>
</dbReference>
<gene>
    <name evidence="3" type="ORF">ACHAXA_007534</name>
</gene>
<dbReference type="InterPro" id="IPR000210">
    <property type="entry name" value="BTB/POZ_dom"/>
</dbReference>
<dbReference type="SUPFAM" id="SSF49599">
    <property type="entry name" value="TRAF domain-like"/>
    <property type="match status" value="1"/>
</dbReference>
<feature type="domain" description="BTB" evidence="2">
    <location>
        <begin position="177"/>
        <end position="264"/>
    </location>
</feature>
<comment type="caution">
    <text evidence="3">The sequence shown here is derived from an EMBL/GenBank/DDBJ whole genome shotgun (WGS) entry which is preliminary data.</text>
</comment>
<feature type="region of interest" description="Disordered" evidence="1">
    <location>
        <begin position="453"/>
        <end position="484"/>
    </location>
</feature>
<dbReference type="InterPro" id="IPR002083">
    <property type="entry name" value="MATH/TRAF_dom"/>
</dbReference>
<name>A0ABD3SR01_9STRA</name>
<feature type="compositionally biased region" description="Polar residues" evidence="1">
    <location>
        <begin position="469"/>
        <end position="478"/>
    </location>
</feature>
<accession>A0ABD3SR01</accession>
<sequence length="484" mass="51679">MDKLTATRHLHWGKPPSNYREWTTTTICCHRFATLPTKRGVSAKSPEFTSLDHRWYLEVYPGGDEDGADDSVALFLWSNETGGRRRMCIEFAFAVRDGTGGGGGVVNTLHGSSDGDVDVGLGGDFASRSKILDSLVDGTLVIEVRMRHAGTTAAVAFVPDNPSSSVLGGLFLDGTTSDVVFGVTKLARTSNDNSTETATTVEFPAHRLIVERYVNKLADLCRALSGGGEDTTPTASMVHIDDVSPDVFRHLLHYMYGGKVFENGDGDVISRAREIYEAADAYGMIELKLEAEAYYVNYAIVSVDNVVELLTFADEKKCDLLKERVMDYIVTNKVEVLARLSLEDVPGVLFSDLLAAVARVDGTTSCREEEDEQSYPFMGIGELRRMAHERGLSIDGSRASLISALKAPPGRATAPVAERGGAVDDSSEGGGGAGGKGGFLMRLLASNATLVTTGGGGGRGVDVPRDDNVLSSAPSHQLGSGRDP</sequence>
<keyword evidence="4" id="KW-1185">Reference proteome</keyword>
<protein>
    <recommendedName>
        <fullName evidence="2">BTB domain-containing protein</fullName>
    </recommendedName>
</protein>
<proteinExistence type="predicted"/>
<evidence type="ECO:0000256" key="1">
    <source>
        <dbReference type="SAM" id="MobiDB-lite"/>
    </source>
</evidence>
<dbReference type="PROSITE" id="PS50097">
    <property type="entry name" value="BTB"/>
    <property type="match status" value="1"/>
</dbReference>
<dbReference type="SMART" id="SM00225">
    <property type="entry name" value="BTB"/>
    <property type="match status" value="1"/>
</dbReference>
<dbReference type="InterPro" id="IPR008974">
    <property type="entry name" value="TRAF-like"/>
</dbReference>
<dbReference type="PANTHER" id="PTHR24413">
    <property type="entry name" value="SPECKLE-TYPE POZ PROTEIN"/>
    <property type="match status" value="1"/>
</dbReference>